<protein>
    <submittedName>
        <fullName evidence="1">Uncharacterized protein</fullName>
    </submittedName>
</protein>
<organism evidence="1 2">
    <name type="scientific">Periconia macrospinosa</name>
    <dbReference type="NCBI Taxonomy" id="97972"/>
    <lineage>
        <taxon>Eukaryota</taxon>
        <taxon>Fungi</taxon>
        <taxon>Dikarya</taxon>
        <taxon>Ascomycota</taxon>
        <taxon>Pezizomycotina</taxon>
        <taxon>Dothideomycetes</taxon>
        <taxon>Pleosporomycetidae</taxon>
        <taxon>Pleosporales</taxon>
        <taxon>Massarineae</taxon>
        <taxon>Periconiaceae</taxon>
        <taxon>Periconia</taxon>
    </lineage>
</organism>
<accession>A0A2V1DE11</accession>
<proteinExistence type="predicted"/>
<evidence type="ECO:0000313" key="1">
    <source>
        <dbReference type="EMBL" id="PVH96406.1"/>
    </source>
</evidence>
<keyword evidence="2" id="KW-1185">Reference proteome</keyword>
<dbReference type="Proteomes" id="UP000244855">
    <property type="component" value="Unassembled WGS sequence"/>
</dbReference>
<gene>
    <name evidence="1" type="ORF">DM02DRAFT_118910</name>
</gene>
<dbReference type="EMBL" id="KZ805465">
    <property type="protein sequence ID" value="PVH96406.1"/>
    <property type="molecule type" value="Genomic_DNA"/>
</dbReference>
<reference evidence="1 2" key="1">
    <citation type="journal article" date="2018" name="Sci. Rep.">
        <title>Comparative genomics provides insights into the lifestyle and reveals functional heterogeneity of dark septate endophytic fungi.</title>
        <authorList>
            <person name="Knapp D.G."/>
            <person name="Nemeth J.B."/>
            <person name="Barry K."/>
            <person name="Hainaut M."/>
            <person name="Henrissat B."/>
            <person name="Johnson J."/>
            <person name="Kuo A."/>
            <person name="Lim J.H.P."/>
            <person name="Lipzen A."/>
            <person name="Nolan M."/>
            <person name="Ohm R.A."/>
            <person name="Tamas L."/>
            <person name="Grigoriev I.V."/>
            <person name="Spatafora J.W."/>
            <person name="Nagy L.G."/>
            <person name="Kovacs G.M."/>
        </authorList>
    </citation>
    <scope>NUCLEOTIDE SEQUENCE [LARGE SCALE GENOMIC DNA]</scope>
    <source>
        <strain evidence="1 2">DSE2036</strain>
    </source>
</reference>
<dbReference type="AlphaFoldDB" id="A0A2V1DE11"/>
<name>A0A2V1DE11_9PLEO</name>
<sequence length="155" mass="17165">MDSCWRVTVRRGQGRKGRKGKAGCSASATHRHHRSVLRRCQVLSRVPSMSSSLSRLRFSRGYINTYILQSTYSTLLPPFPLFSLSCIPKAPETRLSVCLTTITVQCAVCSSSRTPAFPRLSSGASYALRLAPRLQIQSPDTSVFVFSFLSDCPFV</sequence>
<evidence type="ECO:0000313" key="2">
    <source>
        <dbReference type="Proteomes" id="UP000244855"/>
    </source>
</evidence>